<organism evidence="3 4">
    <name type="scientific">Fusobacterium nucleatum subsp. polymorphum</name>
    <name type="common">Fusobacterium polymorphum</name>
    <dbReference type="NCBI Taxonomy" id="76857"/>
    <lineage>
        <taxon>Bacteria</taxon>
        <taxon>Fusobacteriati</taxon>
        <taxon>Fusobacteriota</taxon>
        <taxon>Fusobacteriia</taxon>
        <taxon>Fusobacteriales</taxon>
        <taxon>Fusobacteriaceae</taxon>
        <taxon>Fusobacterium</taxon>
    </lineage>
</organism>
<evidence type="ECO:0000313" key="4">
    <source>
        <dbReference type="Proteomes" id="UP000222862"/>
    </source>
</evidence>
<evidence type="ECO:0000259" key="2">
    <source>
        <dbReference type="Pfam" id="PF10088"/>
    </source>
</evidence>
<comment type="caution">
    <text evidence="3">The sequence shown here is derived from an EMBL/GenBank/DDBJ whole genome shotgun (WGS) entry which is preliminary data.</text>
</comment>
<dbReference type="InterPro" id="IPR018760">
    <property type="entry name" value="DUF2326"/>
</dbReference>
<accession>A0A2B7YFC4</accession>
<dbReference type="EMBL" id="NJGI01000001">
    <property type="protein sequence ID" value="PGH22774.1"/>
    <property type="molecule type" value="Genomic_DNA"/>
</dbReference>
<gene>
    <name evidence="3" type="ORF">RN96_06675</name>
</gene>
<keyword evidence="1" id="KW-0175">Coiled coil</keyword>
<feature type="domain" description="DUF2326" evidence="2">
    <location>
        <begin position="448"/>
        <end position="573"/>
    </location>
</feature>
<evidence type="ECO:0000256" key="1">
    <source>
        <dbReference type="SAM" id="Coils"/>
    </source>
</evidence>
<dbReference type="AlphaFoldDB" id="A0A2B7YFC4"/>
<protein>
    <recommendedName>
        <fullName evidence="2">DUF2326 domain-containing protein</fullName>
    </recommendedName>
</protein>
<dbReference type="InterPro" id="IPR027417">
    <property type="entry name" value="P-loop_NTPase"/>
</dbReference>
<reference evidence="3 4" key="1">
    <citation type="submission" date="2017-06" db="EMBL/GenBank/DDBJ databases">
        <title>Genome sequencing of Fusobacterium nucleatum subsp. polymorphum KCOM 1232 (=ChDC F37).</title>
        <authorList>
            <person name="Kook J.-K."/>
            <person name="Park S.-N."/>
            <person name="Lim Y.K."/>
            <person name="Roh H."/>
        </authorList>
    </citation>
    <scope>NUCLEOTIDE SEQUENCE [LARGE SCALE GENOMIC DNA]</scope>
    <source>
        <strain evidence="4">KCOM 1232 ( ChDC F37)</strain>
    </source>
</reference>
<sequence length="578" mass="67527">MFIKKLIISTPSKVLRNIEFHKGLNLIVDDTPTINTQLTGNNVGKTTVLKLVDFCLGGKATEIYTDFEDKKSEYEEVKKFLIEQEVLITLILTEDLDLVDKSKQIIIEKNFLQNSRAIRNINGEPILEKDFENKLMSLLIPHQKLEKPSFRQIISHNIRYKDENINNTLKTLSKYTSDYEYETLYLFLLGCNFNSGARRQAIATKLKQEENYKARLEKNQSKESYEIALTILDDEILELDKKKKTFNINENFEQDLEELNKIKYKINKLSSEVVKLGIRKDLIEEAKENMENSTTNIDLKQLKALYNEAKLNISGIQKTFEDLVNYHNTMIVEKLKFITEDLPSLNERIRLENIKLNKLLEEEKVVSKKIAKSDSFEELEKIIAKLNEKYMLKGEFESTISNLNEVEENINRLKNELSNIDNYLFSDEFKELLKSQIKKFNKFFSTVSNELYGESYVLGFSEETNKKTNQTFYKFNSFNLNMSSGKKQGEILCFDLAYILFADSEKIPCLHFLLNDKKELMHDNQLLKVADFVKKNNIQLIISILKDKLPENLVDKSNIVIELSQNKKLFRIEEFNKI</sequence>
<dbReference type="RefSeq" id="WP_098702799.1">
    <property type="nucleotide sequence ID" value="NZ_NJGI01000001.1"/>
</dbReference>
<dbReference type="Gene3D" id="3.40.50.300">
    <property type="entry name" value="P-loop containing nucleotide triphosphate hydrolases"/>
    <property type="match status" value="1"/>
</dbReference>
<dbReference type="Pfam" id="PF10088">
    <property type="entry name" value="DUF2326"/>
    <property type="match status" value="1"/>
</dbReference>
<feature type="coiled-coil region" evidence="1">
    <location>
        <begin position="396"/>
        <end position="423"/>
    </location>
</feature>
<dbReference type="Proteomes" id="UP000222862">
    <property type="component" value="Unassembled WGS sequence"/>
</dbReference>
<proteinExistence type="predicted"/>
<evidence type="ECO:0000313" key="3">
    <source>
        <dbReference type="EMBL" id="PGH22774.1"/>
    </source>
</evidence>
<feature type="coiled-coil region" evidence="1">
    <location>
        <begin position="283"/>
        <end position="319"/>
    </location>
</feature>
<name>A0A2B7YFC4_FUSNP</name>